<comment type="similarity">
    <text evidence="2">Belongs to the DCK/DGK family.</text>
</comment>
<dbReference type="STRING" id="43700.ENSMALP00000023061"/>
<keyword evidence="8" id="KW-0539">Nucleus</keyword>
<feature type="binding site" evidence="14">
    <location>
        <begin position="28"/>
        <end position="36"/>
    </location>
    <ligand>
        <name>ATP</name>
        <dbReference type="ChEBI" id="CHEBI:30616"/>
    </ligand>
</feature>
<dbReference type="KEGG" id="malb:109969767"/>
<accession>A0A3Q3QYZ6</accession>
<keyword evidence="4" id="KW-0808">Transferase</keyword>
<dbReference type="AlphaFoldDB" id="A0A3Q3QYZ6"/>
<evidence type="ECO:0000313" key="16">
    <source>
        <dbReference type="Ensembl" id="ENSMALP00000023061.1"/>
    </source>
</evidence>
<comment type="catalytic activity">
    <reaction evidence="9">
        <text>2'-deoxyguanosine + ATP = dGMP + ADP + H(+)</text>
        <dbReference type="Rhea" id="RHEA:19201"/>
        <dbReference type="ChEBI" id="CHEBI:15378"/>
        <dbReference type="ChEBI" id="CHEBI:17172"/>
        <dbReference type="ChEBI" id="CHEBI:30616"/>
        <dbReference type="ChEBI" id="CHEBI:57673"/>
        <dbReference type="ChEBI" id="CHEBI:456216"/>
        <dbReference type="EC" id="2.7.1.113"/>
    </reaction>
</comment>
<dbReference type="RefSeq" id="XP_020472560.1">
    <property type="nucleotide sequence ID" value="XM_020616904.1"/>
</dbReference>
<dbReference type="GO" id="GO:0004136">
    <property type="term" value="F:deoxyadenosine kinase activity"/>
    <property type="evidence" value="ECO:0007669"/>
    <property type="project" value="UniProtKB-EC"/>
</dbReference>
<feature type="active site" description="Proton acceptor" evidence="12">
    <location>
        <position position="127"/>
    </location>
</feature>
<feature type="binding site" evidence="13">
    <location>
        <position position="97"/>
    </location>
    <ligand>
        <name>substrate</name>
    </ligand>
</feature>
<evidence type="ECO:0000256" key="2">
    <source>
        <dbReference type="ARBA" id="ARBA00007420"/>
    </source>
</evidence>
<proteinExistence type="inferred from homology"/>
<feature type="domain" description="Deoxynucleoside kinase" evidence="15">
    <location>
        <begin position="24"/>
        <end position="260"/>
    </location>
</feature>
<dbReference type="InterPro" id="IPR050566">
    <property type="entry name" value="Deoxyribonucleoside_kinase"/>
</dbReference>
<dbReference type="PANTHER" id="PTHR10513:SF19">
    <property type="entry name" value="DEOXYCYTIDINE KINASE"/>
    <property type="match status" value="1"/>
</dbReference>
<evidence type="ECO:0000259" key="15">
    <source>
        <dbReference type="Pfam" id="PF01712"/>
    </source>
</evidence>
<feature type="binding site" evidence="14">
    <location>
        <begin position="240"/>
        <end position="242"/>
    </location>
    <ligand>
        <name>ATP</name>
        <dbReference type="ChEBI" id="CHEBI:30616"/>
    </ligand>
</feature>
<keyword evidence="17" id="KW-1185">Reference proteome</keyword>
<evidence type="ECO:0000256" key="13">
    <source>
        <dbReference type="PIRSR" id="PIRSR000705-2"/>
    </source>
</evidence>
<dbReference type="Ensembl" id="ENSMALT00000023499.1">
    <property type="protein sequence ID" value="ENSMALP00000023061.1"/>
    <property type="gene ID" value="ENSMALG00000016088.1"/>
</dbReference>
<feature type="binding site" evidence="13">
    <location>
        <position position="128"/>
    </location>
    <ligand>
        <name>substrate</name>
    </ligand>
</feature>
<keyword evidence="5 14" id="KW-0547">Nucleotide-binding</keyword>
<keyword evidence="6" id="KW-0418">Kinase</keyword>
<dbReference type="OrthoDB" id="567086at2759"/>
<evidence type="ECO:0000256" key="11">
    <source>
        <dbReference type="ARBA" id="ARBA00048675"/>
    </source>
</evidence>
<evidence type="ECO:0000256" key="10">
    <source>
        <dbReference type="ARBA" id="ARBA00048193"/>
    </source>
</evidence>
<evidence type="ECO:0000313" key="17">
    <source>
        <dbReference type="Proteomes" id="UP000261600"/>
    </source>
</evidence>
<dbReference type="Proteomes" id="UP000261600">
    <property type="component" value="Unplaced"/>
</dbReference>
<evidence type="ECO:0000256" key="5">
    <source>
        <dbReference type="ARBA" id="ARBA00022741"/>
    </source>
</evidence>
<dbReference type="GeneID" id="109969767"/>
<dbReference type="PIRSF" id="PIRSF000705">
    <property type="entry name" value="DNK"/>
    <property type="match status" value="1"/>
</dbReference>
<dbReference type="InterPro" id="IPR027417">
    <property type="entry name" value="P-loop_NTPase"/>
</dbReference>
<protein>
    <recommendedName>
        <fullName evidence="15">Deoxynucleoside kinase domain-containing protein</fullName>
    </recommendedName>
</protein>
<dbReference type="FunFam" id="3.40.50.300:FF:000461">
    <property type="entry name" value="Deoxycytidine kinase"/>
    <property type="match status" value="1"/>
</dbReference>
<evidence type="ECO:0000256" key="1">
    <source>
        <dbReference type="ARBA" id="ARBA00004123"/>
    </source>
</evidence>
<evidence type="ECO:0000256" key="6">
    <source>
        <dbReference type="ARBA" id="ARBA00022777"/>
    </source>
</evidence>
<feature type="binding site" evidence="13">
    <location>
        <position position="133"/>
    </location>
    <ligand>
        <name>substrate</name>
    </ligand>
</feature>
<dbReference type="GO" id="GO:0005739">
    <property type="term" value="C:mitochondrion"/>
    <property type="evidence" value="ECO:0007669"/>
    <property type="project" value="TreeGrafter"/>
</dbReference>
<feature type="binding site" evidence="13">
    <location>
        <position position="197"/>
    </location>
    <ligand>
        <name>substrate</name>
    </ligand>
</feature>
<dbReference type="Gene3D" id="3.40.50.300">
    <property type="entry name" value="P-loop containing nucleotide triphosphate hydrolases"/>
    <property type="match status" value="1"/>
</dbReference>
<evidence type="ECO:0000256" key="14">
    <source>
        <dbReference type="PIRSR" id="PIRSR000705-3"/>
    </source>
</evidence>
<evidence type="ECO:0000256" key="12">
    <source>
        <dbReference type="PIRSR" id="PIRSR000705-1"/>
    </source>
</evidence>
<dbReference type="GO" id="GO:0004137">
    <property type="term" value="F:deoxycytidine kinase activity"/>
    <property type="evidence" value="ECO:0007669"/>
    <property type="project" value="UniProtKB-EC"/>
</dbReference>
<evidence type="ECO:0000256" key="3">
    <source>
        <dbReference type="ARBA" id="ARBA00011738"/>
    </source>
</evidence>
<dbReference type="SUPFAM" id="SSF52540">
    <property type="entry name" value="P-loop containing nucleoside triphosphate hydrolases"/>
    <property type="match status" value="1"/>
</dbReference>
<dbReference type="GO" id="GO:0004138">
    <property type="term" value="F:deoxyguanosine kinase activity"/>
    <property type="evidence" value="ECO:0007669"/>
    <property type="project" value="UniProtKB-EC"/>
</dbReference>
<evidence type="ECO:0000256" key="8">
    <source>
        <dbReference type="ARBA" id="ARBA00023242"/>
    </source>
</evidence>
<comment type="catalytic activity">
    <reaction evidence="11">
        <text>2'-deoxyadenosine + ATP = dAMP + ADP + H(+)</text>
        <dbReference type="Rhea" id="RHEA:23452"/>
        <dbReference type="ChEBI" id="CHEBI:15378"/>
        <dbReference type="ChEBI" id="CHEBI:17256"/>
        <dbReference type="ChEBI" id="CHEBI:30616"/>
        <dbReference type="ChEBI" id="CHEBI:58245"/>
        <dbReference type="ChEBI" id="CHEBI:456216"/>
        <dbReference type="EC" id="2.7.1.76"/>
    </reaction>
</comment>
<comment type="subcellular location">
    <subcellularLocation>
        <location evidence="1">Nucleus</location>
    </subcellularLocation>
</comment>
<dbReference type="InterPro" id="IPR002624">
    <property type="entry name" value="DCK/DGK"/>
</dbReference>
<evidence type="ECO:0000256" key="7">
    <source>
        <dbReference type="ARBA" id="ARBA00022840"/>
    </source>
</evidence>
<dbReference type="GO" id="GO:0005634">
    <property type="term" value="C:nucleus"/>
    <property type="evidence" value="ECO:0007669"/>
    <property type="project" value="UniProtKB-SubCell"/>
</dbReference>
<dbReference type="CDD" id="cd01673">
    <property type="entry name" value="dNK"/>
    <property type="match status" value="1"/>
</dbReference>
<evidence type="ECO:0000256" key="4">
    <source>
        <dbReference type="ARBA" id="ARBA00022679"/>
    </source>
</evidence>
<dbReference type="InterPro" id="IPR031314">
    <property type="entry name" value="DNK_dom"/>
</dbReference>
<name>A0A3Q3QYZ6_MONAL</name>
<dbReference type="GO" id="GO:0005524">
    <property type="term" value="F:ATP binding"/>
    <property type="evidence" value="ECO:0007669"/>
    <property type="project" value="UniProtKB-KW"/>
</dbReference>
<dbReference type="CTD" id="1633"/>
<sequence>MPFTPKRPCPDSMNDSMEKRIKRVSVEGNIAAGKSTFVRLLELESADWEVVPEPIARWCNVHANSGDFEELTTSQKSGGNVLQMMYEKPERWAYTFQSYACISRVRAQIKSANGKLREAEHPVQFFERSIYSDRYIFAANLYESECLNETEWSVYQDCHSWLHSQFGKHIELDGIIYLRATPEKCLERLYLRGREEEQDIPLEYLEKLHFKHESWLQHRTMAMEYEYLSDVPVLTIDVNEDFKRNDLKRDDMVKKVKEFLSTLSPDGKQMTP</sequence>
<reference evidence="16" key="1">
    <citation type="submission" date="2025-08" db="UniProtKB">
        <authorList>
            <consortium name="Ensembl"/>
        </authorList>
    </citation>
    <scope>IDENTIFICATION</scope>
</reference>
<dbReference type="Pfam" id="PF01712">
    <property type="entry name" value="dNK"/>
    <property type="match status" value="1"/>
</dbReference>
<comment type="catalytic activity">
    <reaction evidence="10">
        <text>2'-deoxycytidine + a ribonucleoside 5'-triphosphate = dCMP + a ribonucleoside 5'-diphosphate + H(+)</text>
        <dbReference type="Rhea" id="RHEA:20061"/>
        <dbReference type="ChEBI" id="CHEBI:15378"/>
        <dbReference type="ChEBI" id="CHEBI:15698"/>
        <dbReference type="ChEBI" id="CHEBI:57566"/>
        <dbReference type="ChEBI" id="CHEBI:57930"/>
        <dbReference type="ChEBI" id="CHEBI:61557"/>
        <dbReference type="EC" id="2.7.1.74"/>
    </reaction>
</comment>
<feature type="binding site" evidence="13">
    <location>
        <position position="86"/>
    </location>
    <ligand>
        <name>substrate</name>
    </ligand>
</feature>
<feature type="binding site" evidence="14">
    <location>
        <begin position="188"/>
        <end position="192"/>
    </location>
    <ligand>
        <name>ATP</name>
        <dbReference type="ChEBI" id="CHEBI:30616"/>
    </ligand>
</feature>
<feature type="binding site" evidence="13">
    <location>
        <position position="53"/>
    </location>
    <ligand>
        <name>substrate</name>
    </ligand>
</feature>
<comment type="subunit">
    <text evidence="3">Homodimer.</text>
</comment>
<reference evidence="16" key="2">
    <citation type="submission" date="2025-09" db="UniProtKB">
        <authorList>
            <consortium name="Ensembl"/>
        </authorList>
    </citation>
    <scope>IDENTIFICATION</scope>
</reference>
<keyword evidence="7 14" id="KW-0067">ATP-binding</keyword>
<organism evidence="16 17">
    <name type="scientific">Monopterus albus</name>
    <name type="common">Swamp eel</name>
    <dbReference type="NCBI Taxonomy" id="43700"/>
    <lineage>
        <taxon>Eukaryota</taxon>
        <taxon>Metazoa</taxon>
        <taxon>Chordata</taxon>
        <taxon>Craniata</taxon>
        <taxon>Vertebrata</taxon>
        <taxon>Euteleostomi</taxon>
        <taxon>Actinopterygii</taxon>
        <taxon>Neopterygii</taxon>
        <taxon>Teleostei</taxon>
        <taxon>Neoteleostei</taxon>
        <taxon>Acanthomorphata</taxon>
        <taxon>Anabantaria</taxon>
        <taxon>Synbranchiformes</taxon>
        <taxon>Synbranchidae</taxon>
        <taxon>Monopterus</taxon>
    </lineage>
</organism>
<dbReference type="PANTHER" id="PTHR10513">
    <property type="entry name" value="DEOXYNUCLEOSIDE KINASE"/>
    <property type="match status" value="1"/>
</dbReference>
<evidence type="ECO:0000256" key="9">
    <source>
        <dbReference type="ARBA" id="ARBA00047656"/>
    </source>
</evidence>